<dbReference type="GO" id="GO:0004497">
    <property type="term" value="F:monooxygenase activity"/>
    <property type="evidence" value="ECO:0007669"/>
    <property type="project" value="UniProtKB-KW"/>
</dbReference>
<dbReference type="RefSeq" id="WP_157344240.1">
    <property type="nucleotide sequence ID" value="NZ_WSEK01000004.1"/>
</dbReference>
<dbReference type="PRINTS" id="PR00368">
    <property type="entry name" value="FADPNR"/>
</dbReference>
<name>A0A6L6XUZ1_9ACTN</name>
<dbReference type="SUPFAM" id="SSF51905">
    <property type="entry name" value="FAD/NAD(P)-binding domain"/>
    <property type="match status" value="2"/>
</dbReference>
<dbReference type="InterPro" id="IPR050982">
    <property type="entry name" value="Auxin_biosynth/cation_transpt"/>
</dbReference>
<comment type="caution">
    <text evidence="2">The sequence shown here is derived from an EMBL/GenBank/DDBJ whole genome shotgun (WGS) entry which is preliminary data.</text>
</comment>
<dbReference type="GO" id="GO:0050660">
    <property type="term" value="F:flavin adenine dinucleotide binding"/>
    <property type="evidence" value="ECO:0007669"/>
    <property type="project" value="TreeGrafter"/>
</dbReference>
<accession>A0A6L6XUZ1</accession>
<keyword evidence="2" id="KW-0503">Monooxygenase</keyword>
<dbReference type="Gene3D" id="3.50.50.60">
    <property type="entry name" value="FAD/NAD(P)-binding domain"/>
    <property type="match status" value="1"/>
</dbReference>
<dbReference type="Pfam" id="PF13738">
    <property type="entry name" value="Pyr_redox_3"/>
    <property type="match status" value="1"/>
</dbReference>
<proteinExistence type="predicted"/>
<dbReference type="PRINTS" id="PR00469">
    <property type="entry name" value="PNDRDTASEII"/>
</dbReference>
<dbReference type="InterPro" id="IPR036188">
    <property type="entry name" value="FAD/NAD-bd_sf"/>
</dbReference>
<evidence type="ECO:0000313" key="2">
    <source>
        <dbReference type="EMBL" id="MVQ51010.1"/>
    </source>
</evidence>
<dbReference type="Proteomes" id="UP000473525">
    <property type="component" value="Unassembled WGS sequence"/>
</dbReference>
<gene>
    <name evidence="2" type="ORF">GON03_17630</name>
</gene>
<reference evidence="2 3" key="1">
    <citation type="submission" date="2019-12" db="EMBL/GenBank/DDBJ databases">
        <authorList>
            <person name="Huq M.A."/>
        </authorList>
    </citation>
    <scope>NUCLEOTIDE SEQUENCE [LARGE SCALE GENOMIC DNA]</scope>
    <source>
        <strain evidence="2 3">MAH-18</strain>
    </source>
</reference>
<dbReference type="PANTHER" id="PTHR43539:SF78">
    <property type="entry name" value="FLAVIN-CONTAINING MONOOXYGENASE"/>
    <property type="match status" value="1"/>
</dbReference>
<sequence>MPTHTDPVQPVAPDTAPFCHDTRDGLDVLVIGAGQAGLAIAYHLKEAGLRFLVADAAAEVGSAWRNRWDSLTLFTPAQYDALPGMTFPSPADTYPTAAEVADYLQTYATRFELPILLNTAVTRLARDGAGFAVHTTTGLLRARQVVVATGPFQTPVAPAIREALGRGVQQMHSAEYRNPDQVGPGQVLVVGAGNSGRQIALELAASHEVTLAVGTEALQLPQRMFGRDLFWWLLKSRLLTKSADTRVARRMRARGDLVIGSPLEDLREAGVDIRPRLIAANDDEVTFADGSRSLPATVVWATGFRPDYSWIDIPDVVTEQGVDHERGITPVQGLTFIGLPWQHTRGSALLGFVRHDAAWLARRIIAAANHRGDAEQPGDFAGASASSAAGR</sequence>
<dbReference type="AlphaFoldDB" id="A0A6L6XUZ1"/>
<evidence type="ECO:0000256" key="1">
    <source>
        <dbReference type="ARBA" id="ARBA00023002"/>
    </source>
</evidence>
<dbReference type="PANTHER" id="PTHR43539">
    <property type="entry name" value="FLAVIN-BINDING MONOOXYGENASE-LIKE PROTEIN (AFU_ORTHOLOGUE AFUA_4G09220)"/>
    <property type="match status" value="1"/>
</dbReference>
<keyword evidence="3" id="KW-1185">Reference proteome</keyword>
<evidence type="ECO:0000313" key="3">
    <source>
        <dbReference type="Proteomes" id="UP000473525"/>
    </source>
</evidence>
<keyword evidence="1" id="KW-0560">Oxidoreductase</keyword>
<dbReference type="EMBL" id="WSEK01000004">
    <property type="protein sequence ID" value="MVQ51010.1"/>
    <property type="molecule type" value="Genomic_DNA"/>
</dbReference>
<organism evidence="2 3">
    <name type="scientific">Nocardioides agri</name>
    <dbReference type="NCBI Taxonomy" id="2682843"/>
    <lineage>
        <taxon>Bacteria</taxon>
        <taxon>Bacillati</taxon>
        <taxon>Actinomycetota</taxon>
        <taxon>Actinomycetes</taxon>
        <taxon>Propionibacteriales</taxon>
        <taxon>Nocardioidaceae</taxon>
        <taxon>Nocardioides</taxon>
    </lineage>
</organism>
<protein>
    <submittedName>
        <fullName evidence="2">SidA/IucD/PvdA family monooxygenase</fullName>
    </submittedName>
</protein>